<dbReference type="InterPro" id="IPR019441">
    <property type="entry name" value="FMP27/BLTP2/Hobbit_GFWDK_RBG"/>
</dbReference>
<dbReference type="InterPro" id="IPR045167">
    <property type="entry name" value="Hobbit"/>
</dbReference>
<comment type="caution">
    <text evidence="3">The sequence shown here is derived from an EMBL/GenBank/DDBJ whole genome shotgun (WGS) entry which is preliminary data.</text>
</comment>
<dbReference type="AlphaFoldDB" id="A0A8H6BZX1"/>
<dbReference type="EMBL" id="JABWAD010000031">
    <property type="protein sequence ID" value="KAF6069742.1"/>
    <property type="molecule type" value="Genomic_DNA"/>
</dbReference>
<feature type="region of interest" description="Disordered" evidence="1">
    <location>
        <begin position="49"/>
        <end position="70"/>
    </location>
</feature>
<protein>
    <submittedName>
        <fullName evidence="3">RNA pol II promoter Fmp27 protein domain family protein</fullName>
    </submittedName>
</protein>
<evidence type="ECO:0000256" key="1">
    <source>
        <dbReference type="SAM" id="MobiDB-lite"/>
    </source>
</evidence>
<gene>
    <name evidence="3" type="ORF">FOB64_002903</name>
</gene>
<dbReference type="PANTHER" id="PTHR15678:SF15">
    <property type="entry name" value="PROTEIN FMP27, MITOCHONDRIAL"/>
    <property type="match status" value="1"/>
</dbReference>
<name>A0A8H6BZX1_CANAX</name>
<reference evidence="3 4" key="1">
    <citation type="submission" date="2020-03" db="EMBL/GenBank/DDBJ databases">
        <title>FDA dAtabase for Regulatory Grade micrObial Sequences (FDA-ARGOS): Supporting development and validation of Infectious Disease Dx tests.</title>
        <authorList>
            <person name="Campos J."/>
            <person name="Goldberg B."/>
            <person name="Tallon L."/>
            <person name="Sadzewicz L."/>
            <person name="Vavikolanu K."/>
            <person name="Mehta A."/>
            <person name="Aluvathingal J."/>
            <person name="Nadendla S."/>
            <person name="Nandy P."/>
            <person name="Geyer C."/>
            <person name="Yan Y."/>
            <person name="Sichtig H."/>
        </authorList>
    </citation>
    <scope>NUCLEOTIDE SEQUENCE [LARGE SCALE GENOMIC DNA]</scope>
    <source>
        <strain evidence="3 4">FDAARGOS_656</strain>
    </source>
</reference>
<evidence type="ECO:0000259" key="2">
    <source>
        <dbReference type="SMART" id="SM01214"/>
    </source>
</evidence>
<organism evidence="3 4">
    <name type="scientific">Candida albicans</name>
    <name type="common">Yeast</name>
    <dbReference type="NCBI Taxonomy" id="5476"/>
    <lineage>
        <taxon>Eukaryota</taxon>
        <taxon>Fungi</taxon>
        <taxon>Dikarya</taxon>
        <taxon>Ascomycota</taxon>
        <taxon>Saccharomycotina</taxon>
        <taxon>Pichiomycetes</taxon>
        <taxon>Debaryomycetaceae</taxon>
        <taxon>Candida/Lodderomyces clade</taxon>
        <taxon>Candida</taxon>
    </lineage>
</organism>
<feature type="domain" description="FMP27/BLTP2/Hobbit GFWDK motif-containing RBG unit" evidence="2">
    <location>
        <begin position="1"/>
        <end position="54"/>
    </location>
</feature>
<sequence>MMANFDRFSKPPVDPSTKLGFWDKLKYILHGKCQIRTRKSLEVAFKGSRDPNSFSSWVSTERKDTNGKRTDEFKPHYEVQLFDPKYCEKGHDSYAGFRSQFIHMAISLESTNSSSYNTIHLSPGTFQQFSIGGSIASNMQLPIRRGKCLEKQRICQVFAHLFTTVSFMLKSLFIAHVYRDEIVDIITIE</sequence>
<dbReference type="Pfam" id="PF10344">
    <property type="entry name" value="Hobbit"/>
    <property type="match status" value="2"/>
</dbReference>
<evidence type="ECO:0000313" key="4">
    <source>
        <dbReference type="Proteomes" id="UP000536275"/>
    </source>
</evidence>
<dbReference type="PANTHER" id="PTHR15678">
    <property type="entry name" value="ANTIGEN MLAA-22-RELATED"/>
    <property type="match status" value="1"/>
</dbReference>
<accession>A0A8H6BZX1</accession>
<dbReference type="SMART" id="SM01214">
    <property type="entry name" value="Fmp27_GFWDK"/>
    <property type="match status" value="1"/>
</dbReference>
<feature type="compositionally biased region" description="Basic and acidic residues" evidence="1">
    <location>
        <begin position="60"/>
        <end position="70"/>
    </location>
</feature>
<evidence type="ECO:0000313" key="3">
    <source>
        <dbReference type="EMBL" id="KAF6069742.1"/>
    </source>
</evidence>
<feature type="compositionally biased region" description="Polar residues" evidence="1">
    <location>
        <begin position="50"/>
        <end position="59"/>
    </location>
</feature>
<dbReference type="Proteomes" id="UP000536275">
    <property type="component" value="Unassembled WGS sequence"/>
</dbReference>
<proteinExistence type="predicted"/>